<dbReference type="InParanoid" id="A0A0D2X388"/>
<gene>
    <name evidence="6" type="ORF">CAOG_004603</name>
</gene>
<proteinExistence type="inferred from homology"/>
<keyword evidence="3 4" id="KW-0687">Ribonucleoprotein</keyword>
<evidence type="ECO:0000256" key="3">
    <source>
        <dbReference type="ARBA" id="ARBA00023274"/>
    </source>
</evidence>
<dbReference type="PRINTS" id="PR00062">
    <property type="entry name" value="RIBOSOMALL20"/>
</dbReference>
<accession>A0A0D2X388</accession>
<keyword evidence="2 4" id="KW-0689">Ribosomal protein</keyword>
<evidence type="ECO:0008006" key="8">
    <source>
        <dbReference type="Google" id="ProtNLM"/>
    </source>
</evidence>
<dbReference type="CDD" id="cd07026">
    <property type="entry name" value="Ribosomal_L20"/>
    <property type="match status" value="1"/>
</dbReference>
<protein>
    <recommendedName>
        <fullName evidence="8">50S ribosomal protein L20</fullName>
    </recommendedName>
</protein>
<dbReference type="FunFam" id="1.10.1900.20:FF:000001">
    <property type="entry name" value="50S ribosomal protein L20"/>
    <property type="match status" value="1"/>
</dbReference>
<dbReference type="Gene3D" id="6.10.160.10">
    <property type="match status" value="1"/>
</dbReference>
<dbReference type="Pfam" id="PF00453">
    <property type="entry name" value="Ribosomal_L20"/>
    <property type="match status" value="1"/>
</dbReference>
<dbReference type="GO" id="GO:1990904">
    <property type="term" value="C:ribonucleoprotein complex"/>
    <property type="evidence" value="ECO:0007669"/>
    <property type="project" value="UniProtKB-KW"/>
</dbReference>
<name>A0A0D2X388_CAPO3</name>
<dbReference type="NCBIfam" id="TIGR01032">
    <property type="entry name" value="rplT_bact"/>
    <property type="match status" value="1"/>
</dbReference>
<comment type="similarity">
    <text evidence="1 4">Belongs to the bacterial ribosomal protein bL20 family.</text>
</comment>
<dbReference type="OrthoDB" id="10251781at2759"/>
<dbReference type="RefSeq" id="XP_004347350.1">
    <property type="nucleotide sequence ID" value="XM_004347300.2"/>
</dbReference>
<dbReference type="GO" id="GO:0005840">
    <property type="term" value="C:ribosome"/>
    <property type="evidence" value="ECO:0007669"/>
    <property type="project" value="UniProtKB-KW"/>
</dbReference>
<dbReference type="STRING" id="595528.A0A0D2X388"/>
<evidence type="ECO:0000256" key="2">
    <source>
        <dbReference type="ARBA" id="ARBA00022980"/>
    </source>
</evidence>
<evidence type="ECO:0000313" key="6">
    <source>
        <dbReference type="EMBL" id="KJE93884.1"/>
    </source>
</evidence>
<keyword evidence="7" id="KW-1185">Reference proteome</keyword>
<dbReference type="InterPro" id="IPR005813">
    <property type="entry name" value="Ribosomal_bL20"/>
</dbReference>
<dbReference type="GO" id="GO:0003735">
    <property type="term" value="F:structural constituent of ribosome"/>
    <property type="evidence" value="ECO:0007669"/>
    <property type="project" value="InterPro"/>
</dbReference>
<dbReference type="Gene3D" id="1.10.1900.20">
    <property type="entry name" value="Ribosomal protein L20"/>
    <property type="match status" value="1"/>
</dbReference>
<dbReference type="SUPFAM" id="SSF74731">
    <property type="entry name" value="Ribosomal protein L20"/>
    <property type="match status" value="1"/>
</dbReference>
<dbReference type="PhylomeDB" id="A0A0D2X388"/>
<dbReference type="HAMAP" id="MF_00382">
    <property type="entry name" value="Ribosomal_bL20"/>
    <property type="match status" value="1"/>
</dbReference>
<dbReference type="Proteomes" id="UP000008743">
    <property type="component" value="Unassembled WGS sequence"/>
</dbReference>
<dbReference type="GO" id="GO:0006412">
    <property type="term" value="P:translation"/>
    <property type="evidence" value="ECO:0007669"/>
    <property type="project" value="InterPro"/>
</dbReference>
<evidence type="ECO:0000313" key="7">
    <source>
        <dbReference type="Proteomes" id="UP000008743"/>
    </source>
</evidence>
<dbReference type="eggNOG" id="KOG4707">
    <property type="taxonomic scope" value="Eukaryota"/>
</dbReference>
<dbReference type="InterPro" id="IPR035566">
    <property type="entry name" value="Ribosomal_protein_bL20_C"/>
</dbReference>
<dbReference type="EMBL" id="KE346366">
    <property type="protein sequence ID" value="KJE93884.1"/>
    <property type="molecule type" value="Genomic_DNA"/>
</dbReference>
<organism evidence="6 7">
    <name type="scientific">Capsaspora owczarzaki (strain ATCC 30864)</name>
    <dbReference type="NCBI Taxonomy" id="595528"/>
    <lineage>
        <taxon>Eukaryota</taxon>
        <taxon>Filasterea</taxon>
        <taxon>Capsaspora</taxon>
    </lineage>
</organism>
<reference evidence="7" key="1">
    <citation type="submission" date="2011-02" db="EMBL/GenBank/DDBJ databases">
        <title>The Genome Sequence of Capsaspora owczarzaki ATCC 30864.</title>
        <authorList>
            <person name="Russ C."/>
            <person name="Cuomo C."/>
            <person name="Burger G."/>
            <person name="Gray M.W."/>
            <person name="Holland P.W.H."/>
            <person name="King N."/>
            <person name="Lang F.B.F."/>
            <person name="Roger A.J."/>
            <person name="Ruiz-Trillo I."/>
            <person name="Young S.K."/>
            <person name="Zeng Q."/>
            <person name="Gargeya S."/>
            <person name="Alvarado L."/>
            <person name="Berlin A."/>
            <person name="Chapman S.B."/>
            <person name="Chen Z."/>
            <person name="Freedman E."/>
            <person name="Gellesch M."/>
            <person name="Goldberg J."/>
            <person name="Griggs A."/>
            <person name="Gujja S."/>
            <person name="Heilman E."/>
            <person name="Heiman D."/>
            <person name="Howarth C."/>
            <person name="Mehta T."/>
            <person name="Neiman D."/>
            <person name="Pearson M."/>
            <person name="Roberts A."/>
            <person name="Saif S."/>
            <person name="Shea T."/>
            <person name="Shenoy N."/>
            <person name="Sisk P."/>
            <person name="Stolte C."/>
            <person name="Sykes S."/>
            <person name="White J."/>
            <person name="Yandava C."/>
            <person name="Haas B."/>
            <person name="Nusbaum C."/>
            <person name="Birren B."/>
        </authorList>
    </citation>
    <scope>NUCLEOTIDE SEQUENCE</scope>
    <source>
        <strain evidence="7">ATCC 30864</strain>
    </source>
</reference>
<feature type="region of interest" description="Disordered" evidence="5">
    <location>
        <begin position="173"/>
        <end position="207"/>
    </location>
</feature>
<evidence type="ECO:0000256" key="5">
    <source>
        <dbReference type="SAM" id="MobiDB-lite"/>
    </source>
</evidence>
<dbReference type="GO" id="GO:0019843">
    <property type="term" value="F:rRNA binding"/>
    <property type="evidence" value="ECO:0007669"/>
    <property type="project" value="InterPro"/>
</dbReference>
<evidence type="ECO:0000256" key="4">
    <source>
        <dbReference type="RuleBase" id="RU000561"/>
    </source>
</evidence>
<sequence length="207" mass="22828">MVRITSYGRSARRRTILNLARGFYGRAKNCYSIAIQRVHKGLQHAYKGRKLKKRTMRQNWVARIGAAVREYGLSYSRFMHGLVLMNCQIDRKVLSQLAIYEPMSFRSLVDMAAQLSVQSHPSVHRTTNLHQLGNVRNLLGLDNSTAIVSPARLMRKSSSFLHAATAEFVKQEAGASAATATVSKPSTSPASPRSKPTSSKTSAAPPS</sequence>
<feature type="compositionally biased region" description="Low complexity" evidence="5">
    <location>
        <begin position="183"/>
        <end position="207"/>
    </location>
</feature>
<dbReference type="AlphaFoldDB" id="A0A0D2X388"/>
<dbReference type="PANTHER" id="PTHR10986">
    <property type="entry name" value="39S RIBOSOMAL PROTEIN L20"/>
    <property type="match status" value="1"/>
</dbReference>
<evidence type="ECO:0000256" key="1">
    <source>
        <dbReference type="ARBA" id="ARBA00007698"/>
    </source>
</evidence>